<reference evidence="1 2" key="2">
    <citation type="submission" date="2018-11" db="EMBL/GenBank/DDBJ databases">
        <authorList>
            <consortium name="Pathogen Informatics"/>
        </authorList>
    </citation>
    <scope>NUCLEOTIDE SEQUENCE [LARGE SCALE GENOMIC DNA]</scope>
</reference>
<dbReference type="WBParaSite" id="TCLT_0000878801-mRNA-1">
    <property type="protein sequence ID" value="TCLT_0000878801-mRNA-1"/>
    <property type="gene ID" value="TCLT_0000878801"/>
</dbReference>
<dbReference type="OrthoDB" id="10642471at2759"/>
<evidence type="ECO:0000313" key="2">
    <source>
        <dbReference type="Proteomes" id="UP000276776"/>
    </source>
</evidence>
<dbReference type="AlphaFoldDB" id="A0A0N5D6W4"/>
<organism evidence="3">
    <name type="scientific">Thelazia callipaeda</name>
    <name type="common">Oriental eyeworm</name>
    <name type="synonym">Parasitic nematode</name>
    <dbReference type="NCBI Taxonomy" id="103827"/>
    <lineage>
        <taxon>Eukaryota</taxon>
        <taxon>Metazoa</taxon>
        <taxon>Ecdysozoa</taxon>
        <taxon>Nematoda</taxon>
        <taxon>Chromadorea</taxon>
        <taxon>Rhabditida</taxon>
        <taxon>Spirurina</taxon>
        <taxon>Spiruromorpha</taxon>
        <taxon>Thelazioidea</taxon>
        <taxon>Thelaziidae</taxon>
        <taxon>Thelazia</taxon>
    </lineage>
</organism>
<evidence type="ECO:0000313" key="3">
    <source>
        <dbReference type="WBParaSite" id="TCLT_0000878801-mRNA-1"/>
    </source>
</evidence>
<accession>A0A0N5D6W4</accession>
<dbReference type="STRING" id="103827.A0A0N5D6W4"/>
<gene>
    <name evidence="1" type="ORF">TCLT_LOCUS8777</name>
</gene>
<reference evidence="3" key="1">
    <citation type="submission" date="2017-02" db="UniProtKB">
        <authorList>
            <consortium name="WormBaseParasite"/>
        </authorList>
    </citation>
    <scope>IDENTIFICATION</scope>
</reference>
<sequence length="178" mass="20378">MKILSRENYVHAMYVEVSKDLKNVLMKDLMRKIESIAFQKLERWKDHGKVVMVQRSVVFHVKLTLPVHICSVISFKNDLDYFLMFWEENEDQKQSESNDQVAMPSVNIVNVIKTEGVVSSNNASDEIVQPVREQSKAEISTAFGPDTAAFLGTGLFFRGLGIVRNMPSFKKLQNVQCY</sequence>
<protein>
    <submittedName>
        <fullName evidence="3">DUF4283 domain-containing protein</fullName>
    </submittedName>
</protein>
<dbReference type="Proteomes" id="UP000276776">
    <property type="component" value="Unassembled WGS sequence"/>
</dbReference>
<proteinExistence type="predicted"/>
<name>A0A0N5D6W4_THECL</name>
<keyword evidence="2" id="KW-1185">Reference proteome</keyword>
<evidence type="ECO:0000313" key="1">
    <source>
        <dbReference type="EMBL" id="VDN06359.1"/>
    </source>
</evidence>
<dbReference type="EMBL" id="UYYF01004682">
    <property type="protein sequence ID" value="VDN06359.1"/>
    <property type="molecule type" value="Genomic_DNA"/>
</dbReference>